<keyword evidence="4" id="KW-1185">Reference proteome</keyword>
<sequence>MRSTAFIGFFTLVLAVPAAAQNLPVIDDLVAPYIGSDTPGMTVLVTGQGAVQHMAGYGHADLDTKAPMTPDSVFDLASVSKQFTGTAAKLLIEDDLFNRATEISEFLPDFAHYGAGQRPVVVGDLIYHLSGLPDYLDETLFDYRADTSNAQIIAWLAQAGPAHPPGTRFDYSNSGYVTLGSLVAAAAEMETLEAVLHDRVWSPLGMAKTRLGAPVEPTAAVTGYAGSDGDFEPSQFMTVAEGDGSVYTSIADLARYEKALATGSLLGTAATAELFVDGQLDDGTAIGLLEEEGYGFGWSVMSGQGDAIAYHSGSWMGTATVYLRNLDTGTSVVILANGEDFDPVDLAFEIAEAVDG</sequence>
<dbReference type="AlphaFoldDB" id="A0A942E603"/>
<dbReference type="InterPro" id="IPR001466">
    <property type="entry name" value="Beta-lactam-related"/>
</dbReference>
<dbReference type="InterPro" id="IPR050491">
    <property type="entry name" value="AmpC-like"/>
</dbReference>
<feature type="signal peptide" evidence="1">
    <location>
        <begin position="1"/>
        <end position="20"/>
    </location>
</feature>
<reference evidence="3" key="1">
    <citation type="submission" date="2021-04" db="EMBL/GenBank/DDBJ databases">
        <title>Devosia litorisediminis sp. nov., isolated from a sand dune.</title>
        <authorList>
            <person name="Park S."/>
            <person name="Yoon J.-H."/>
        </authorList>
    </citation>
    <scope>NUCLEOTIDE SEQUENCE</scope>
    <source>
        <strain evidence="3">BSSL-BM10</strain>
    </source>
</reference>
<dbReference type="Pfam" id="PF00144">
    <property type="entry name" value="Beta-lactamase"/>
    <property type="match status" value="1"/>
</dbReference>
<dbReference type="Proteomes" id="UP000678281">
    <property type="component" value="Unassembled WGS sequence"/>
</dbReference>
<evidence type="ECO:0000313" key="3">
    <source>
        <dbReference type="EMBL" id="MBS3848645.1"/>
    </source>
</evidence>
<dbReference type="PANTHER" id="PTHR46825:SF9">
    <property type="entry name" value="BETA-LACTAMASE-RELATED DOMAIN-CONTAINING PROTEIN"/>
    <property type="match status" value="1"/>
</dbReference>
<feature type="domain" description="Beta-lactamase-related" evidence="2">
    <location>
        <begin position="27"/>
        <end position="353"/>
    </location>
</feature>
<accession>A0A942E603</accession>
<protein>
    <submittedName>
        <fullName evidence="3">Beta-lactamase family protein</fullName>
    </submittedName>
</protein>
<evidence type="ECO:0000259" key="2">
    <source>
        <dbReference type="Pfam" id="PF00144"/>
    </source>
</evidence>
<name>A0A942E603_9HYPH</name>
<gene>
    <name evidence="3" type="ORF">KD146_08045</name>
</gene>
<comment type="caution">
    <text evidence="3">The sequence shown here is derived from an EMBL/GenBank/DDBJ whole genome shotgun (WGS) entry which is preliminary data.</text>
</comment>
<proteinExistence type="predicted"/>
<evidence type="ECO:0000256" key="1">
    <source>
        <dbReference type="SAM" id="SignalP"/>
    </source>
</evidence>
<keyword evidence="1" id="KW-0732">Signal</keyword>
<evidence type="ECO:0000313" key="4">
    <source>
        <dbReference type="Proteomes" id="UP000678281"/>
    </source>
</evidence>
<organism evidence="3 4">
    <name type="scientific">Devosia litorisediminis</name>
    <dbReference type="NCBI Taxonomy" id="2829817"/>
    <lineage>
        <taxon>Bacteria</taxon>
        <taxon>Pseudomonadati</taxon>
        <taxon>Pseudomonadota</taxon>
        <taxon>Alphaproteobacteria</taxon>
        <taxon>Hyphomicrobiales</taxon>
        <taxon>Devosiaceae</taxon>
        <taxon>Devosia</taxon>
    </lineage>
</organism>
<dbReference type="RefSeq" id="WP_212658177.1">
    <property type="nucleotide sequence ID" value="NZ_JAGXTP010000001.1"/>
</dbReference>
<feature type="chain" id="PRO_5038081865" evidence="1">
    <location>
        <begin position="21"/>
        <end position="356"/>
    </location>
</feature>
<dbReference type="EMBL" id="JAGXTP010000001">
    <property type="protein sequence ID" value="MBS3848645.1"/>
    <property type="molecule type" value="Genomic_DNA"/>
</dbReference>
<dbReference type="PANTHER" id="PTHR46825">
    <property type="entry name" value="D-ALANYL-D-ALANINE-CARBOXYPEPTIDASE/ENDOPEPTIDASE AMPH"/>
    <property type="match status" value="1"/>
</dbReference>
<dbReference type="SUPFAM" id="SSF56601">
    <property type="entry name" value="beta-lactamase/transpeptidase-like"/>
    <property type="match status" value="1"/>
</dbReference>
<dbReference type="Gene3D" id="3.40.710.10">
    <property type="entry name" value="DD-peptidase/beta-lactamase superfamily"/>
    <property type="match status" value="1"/>
</dbReference>
<dbReference type="InterPro" id="IPR012338">
    <property type="entry name" value="Beta-lactam/transpept-like"/>
</dbReference>